<comment type="caution">
    <text evidence="2">The sequence shown here is derived from an EMBL/GenBank/DDBJ whole genome shotgun (WGS) entry which is preliminary data.</text>
</comment>
<dbReference type="AlphaFoldDB" id="A0A640TCR5"/>
<protein>
    <submittedName>
        <fullName evidence="2">Uncharacterized protein</fullName>
    </submittedName>
</protein>
<accession>A0A640TCR5</accession>
<dbReference type="EMBL" id="BLIP01000001">
    <property type="protein sequence ID" value="GFE21497.1"/>
    <property type="molecule type" value="Genomic_DNA"/>
</dbReference>
<reference evidence="2 3" key="1">
    <citation type="submission" date="2019-12" db="EMBL/GenBank/DDBJ databases">
        <title>Whole genome shotgun sequence of Streptomyces libani subsp. libani NBRC 13452.</title>
        <authorList>
            <person name="Ichikawa N."/>
            <person name="Kimura A."/>
            <person name="Kitahashi Y."/>
            <person name="Komaki H."/>
            <person name="Tamura T."/>
        </authorList>
    </citation>
    <scope>NUCLEOTIDE SEQUENCE [LARGE SCALE GENOMIC DNA]</scope>
    <source>
        <strain evidence="2 3">NBRC 13452</strain>
    </source>
</reference>
<name>A0A640TCR5_STRNI</name>
<evidence type="ECO:0000256" key="1">
    <source>
        <dbReference type="SAM" id="MobiDB-lite"/>
    </source>
</evidence>
<dbReference type="Proteomes" id="UP000429552">
    <property type="component" value="Unassembled WGS sequence"/>
</dbReference>
<gene>
    <name evidence="2" type="ORF">Sliba_19500</name>
</gene>
<evidence type="ECO:0000313" key="3">
    <source>
        <dbReference type="Proteomes" id="UP000429552"/>
    </source>
</evidence>
<organism evidence="2 3">
    <name type="scientific">Streptomyces nigrescens</name>
    <dbReference type="NCBI Taxonomy" id="1920"/>
    <lineage>
        <taxon>Bacteria</taxon>
        <taxon>Bacillati</taxon>
        <taxon>Actinomycetota</taxon>
        <taxon>Actinomycetes</taxon>
        <taxon>Kitasatosporales</taxon>
        <taxon>Streptomycetaceae</taxon>
        <taxon>Streptomyces</taxon>
    </lineage>
</organism>
<sequence length="74" mass="7821">MADEVQGRGREDLLVAVARRREDPDAVCQCAGGHQVLLIGKRSEGRPETVARPSPGHGPERQAPEGGLGGDTSY</sequence>
<evidence type="ECO:0000313" key="2">
    <source>
        <dbReference type="EMBL" id="GFE21497.1"/>
    </source>
</evidence>
<proteinExistence type="predicted"/>
<feature type="region of interest" description="Disordered" evidence="1">
    <location>
        <begin position="40"/>
        <end position="74"/>
    </location>
</feature>